<proteinExistence type="predicted"/>
<protein>
    <submittedName>
        <fullName evidence="1">Uncharacterized protein</fullName>
    </submittedName>
</protein>
<dbReference type="Proteomes" id="UP000664534">
    <property type="component" value="Unassembled WGS sequence"/>
</dbReference>
<reference evidence="1" key="1">
    <citation type="submission" date="2021-03" db="EMBL/GenBank/DDBJ databases">
        <authorList>
            <person name="Tagirdzhanova G."/>
        </authorList>
    </citation>
    <scope>NUCLEOTIDE SEQUENCE</scope>
</reference>
<comment type="caution">
    <text evidence="1">The sequence shown here is derived from an EMBL/GenBank/DDBJ whole genome shotgun (WGS) entry which is preliminary data.</text>
</comment>
<evidence type="ECO:0000313" key="2">
    <source>
        <dbReference type="Proteomes" id="UP000664534"/>
    </source>
</evidence>
<accession>A0A8H3ESD4</accession>
<dbReference type="EMBL" id="CAJPDT010000006">
    <property type="protein sequence ID" value="CAF9909568.1"/>
    <property type="molecule type" value="Genomic_DNA"/>
</dbReference>
<evidence type="ECO:0000313" key="1">
    <source>
        <dbReference type="EMBL" id="CAF9909568.1"/>
    </source>
</evidence>
<organism evidence="1 2">
    <name type="scientific">Imshaugia aleurites</name>
    <dbReference type="NCBI Taxonomy" id="172621"/>
    <lineage>
        <taxon>Eukaryota</taxon>
        <taxon>Fungi</taxon>
        <taxon>Dikarya</taxon>
        <taxon>Ascomycota</taxon>
        <taxon>Pezizomycotina</taxon>
        <taxon>Lecanoromycetes</taxon>
        <taxon>OSLEUM clade</taxon>
        <taxon>Lecanoromycetidae</taxon>
        <taxon>Lecanorales</taxon>
        <taxon>Lecanorineae</taxon>
        <taxon>Parmeliaceae</taxon>
        <taxon>Imshaugia</taxon>
    </lineage>
</organism>
<dbReference type="AlphaFoldDB" id="A0A8H3ESD4"/>
<gene>
    <name evidence="1" type="ORF">IMSHALPRED_008407</name>
</gene>
<sequence>MALYFLKRLQDLPAELKGMIGGFMAAHSLQRLRAVTCSNKIMRDAELHNQSQIVQYAVNSISSLYLTAGQLYYGRSPPDSLHLGHFFRIARKYDIAIQLDITLADQNGDIASEATYDKFIKNVVPYIVTLGHVFECFRDGLASWRRVRGSLNLTDSPYYPAGQR</sequence>
<keyword evidence="2" id="KW-1185">Reference proteome</keyword>
<name>A0A8H3ESD4_9LECA</name>